<dbReference type="SUPFAM" id="SSF57997">
    <property type="entry name" value="Tropomyosin"/>
    <property type="match status" value="1"/>
</dbReference>
<keyword evidence="2" id="KW-1185">Reference proteome</keyword>
<dbReference type="EMBL" id="KM514685">
    <property type="protein sequence ID" value="AIS73884.1"/>
    <property type="molecule type" value="Genomic_DNA"/>
</dbReference>
<reference evidence="1 2" key="1">
    <citation type="journal article" date="2014" name="Appl. Environ. Microbiol.">
        <title>Genome and proteome analysis of bacteriophage Ldl1 reveals the existence of a novel phage group infecting Lactobacillus delbrueckii subsp. Lactis.</title>
        <authorList>
            <person name="Casey E."/>
            <person name="Mahony J."/>
            <person name="Neve H."/>
            <person name="Noben J.P."/>
            <person name="Bello F.D."/>
            <person name="van Sinderen D."/>
        </authorList>
    </citation>
    <scope>NUCLEOTIDE SEQUENCE [LARGE SCALE GENOMIC DNA]</scope>
    <source>
        <strain evidence="1">Ldl1</strain>
    </source>
</reference>
<dbReference type="KEGG" id="vg:23681229"/>
<evidence type="ECO:0000313" key="2">
    <source>
        <dbReference type="Proteomes" id="UP000030928"/>
    </source>
</evidence>
<protein>
    <submittedName>
        <fullName evidence="1">Adsorption protein</fullName>
    </submittedName>
</protein>
<organism evidence="1 2">
    <name type="scientific">Lactobacillus phage Ldl1</name>
    <dbReference type="NCBI Taxonomy" id="1552735"/>
    <lineage>
        <taxon>Viruses</taxon>
        <taxon>Duplodnaviria</taxon>
        <taxon>Heunggongvirae</taxon>
        <taxon>Uroviricota</taxon>
        <taxon>Caudoviricetes</taxon>
        <taxon>Tybeckvirinae</taxon>
        <taxon>Lidleunavirus</taxon>
        <taxon>Lidleunavirus Ldl1</taxon>
    </lineage>
</organism>
<gene>
    <name evidence="1" type="ORF">LDL_026</name>
</gene>
<dbReference type="Gene3D" id="1.20.1480.30">
    <property type="entry name" value="Designed four-helix bundle protein"/>
    <property type="match status" value="1"/>
</dbReference>
<dbReference type="Proteomes" id="UP000030928">
    <property type="component" value="Segment"/>
</dbReference>
<name>A0A0A7DMZ4_9CAUD</name>
<sequence>MSLSQSSEINLTDNGKQALNAKALANSAHRVADDAHDLAYSAQKTADGKNRVFRGSDPNTIPTSELKEGDIYFTDNSLYVWDGSTWVKMVSDTTQAEINAKVADAMAKAKSAEETADGKNRVFRVKDLNTISTSSLKTGDICFTDDTIYVWNGTTWEKTVSDTTGAEIRAKVTEAIKKAKSAEETADSKNRVFRVKDPNTISNTGLKEGDICFTDNAVYTWTGGTWEKTVSDTTGAEIKARVDQATQESHKAVNELKTNIESKVKELDYDVESTRTNLTEVTNKIANDLSATKENLSAVKSDLSATKGDLENTKTSLTSSLDNAKKDIATTTSDLNSVKTSLADTRSSLATTANDLTSVKADLADTKNNLTTTTNDIKNGLSAVRNDLSATKTNLENTKNSLSTTVANLQKQTGQLSGSLETANSKIKYNSNAIAEVKHTAEEISTTVSGMKVGGRNLVLGTQEAKTIFDGTGYTNMRDITFESGYYWPDLQRVVLKEHLSNLGLTYDDTLTVTGNLTISKNGTSGQK</sequence>
<dbReference type="GeneID" id="23681229"/>
<dbReference type="RefSeq" id="YP_009126468.1">
    <property type="nucleotide sequence ID" value="NC_026609.1"/>
</dbReference>
<evidence type="ECO:0000313" key="1">
    <source>
        <dbReference type="EMBL" id="AIS73884.1"/>
    </source>
</evidence>
<accession>A0A0A7DMZ4</accession>
<proteinExistence type="predicted"/>